<keyword evidence="9" id="KW-1185">Reference proteome</keyword>
<feature type="region of interest" description="Disordered" evidence="6">
    <location>
        <begin position="969"/>
        <end position="996"/>
    </location>
</feature>
<dbReference type="SMART" id="SM00462">
    <property type="entry name" value="PTB"/>
    <property type="match status" value="1"/>
</dbReference>
<feature type="compositionally biased region" description="Low complexity" evidence="6">
    <location>
        <begin position="905"/>
        <end position="920"/>
    </location>
</feature>
<dbReference type="InterPro" id="IPR048561">
    <property type="entry name" value="Dab_PTB"/>
</dbReference>
<dbReference type="CDD" id="cd01215">
    <property type="entry name" value="PTB_Dab"/>
    <property type="match status" value="1"/>
</dbReference>
<comment type="subcellular location">
    <subcellularLocation>
        <location evidence="1">Cytoplasm</location>
    </subcellularLocation>
</comment>
<feature type="region of interest" description="Disordered" evidence="6">
    <location>
        <begin position="474"/>
        <end position="498"/>
    </location>
</feature>
<keyword evidence="4" id="KW-0597">Phosphoprotein</keyword>
<feature type="region of interest" description="Disordered" evidence="6">
    <location>
        <begin position="599"/>
        <end position="705"/>
    </location>
</feature>
<dbReference type="PANTHER" id="PTHR47695:SF3">
    <property type="entry name" value="PID DOMAIN-CONTAINING PROTEIN"/>
    <property type="match status" value="1"/>
</dbReference>
<dbReference type="Gene3D" id="2.30.29.30">
    <property type="entry name" value="Pleckstrin-homology domain (PH domain)/Phosphotyrosine-binding domain (PTB)"/>
    <property type="match status" value="1"/>
</dbReference>
<comment type="caution">
    <text evidence="8">The sequence shown here is derived from an EMBL/GenBank/DDBJ whole genome shotgun (WGS) entry which is preliminary data.</text>
</comment>
<feature type="compositionally biased region" description="Low complexity" evidence="6">
    <location>
        <begin position="736"/>
        <end position="754"/>
    </location>
</feature>
<organism evidence="8 9">
    <name type="scientific">Meganyctiphanes norvegica</name>
    <name type="common">Northern krill</name>
    <name type="synonym">Thysanopoda norvegica</name>
    <dbReference type="NCBI Taxonomy" id="48144"/>
    <lineage>
        <taxon>Eukaryota</taxon>
        <taxon>Metazoa</taxon>
        <taxon>Ecdysozoa</taxon>
        <taxon>Arthropoda</taxon>
        <taxon>Crustacea</taxon>
        <taxon>Multicrustacea</taxon>
        <taxon>Malacostraca</taxon>
        <taxon>Eumalacostraca</taxon>
        <taxon>Eucarida</taxon>
        <taxon>Euphausiacea</taxon>
        <taxon>Euphausiidae</taxon>
        <taxon>Meganyctiphanes</taxon>
    </lineage>
</organism>
<protein>
    <recommendedName>
        <fullName evidence="7">PID domain-containing protein</fullName>
    </recommendedName>
</protein>
<dbReference type="InterPro" id="IPR006020">
    <property type="entry name" value="PTB/PI_dom"/>
</dbReference>
<feature type="compositionally biased region" description="Polar residues" evidence="6">
    <location>
        <begin position="1510"/>
        <end position="1524"/>
    </location>
</feature>
<dbReference type="InterPro" id="IPR011993">
    <property type="entry name" value="PH-like_dom_sf"/>
</dbReference>
<feature type="region of interest" description="Disordered" evidence="6">
    <location>
        <begin position="1510"/>
        <end position="1545"/>
    </location>
</feature>
<feature type="compositionally biased region" description="Basic and acidic residues" evidence="6">
    <location>
        <begin position="1316"/>
        <end position="1329"/>
    </location>
</feature>
<feature type="compositionally biased region" description="Polar residues" evidence="6">
    <location>
        <begin position="983"/>
        <end position="992"/>
    </location>
</feature>
<feature type="compositionally biased region" description="Polar residues" evidence="6">
    <location>
        <begin position="880"/>
        <end position="892"/>
    </location>
</feature>
<name>A0AAV2RR11_MEGNR</name>
<evidence type="ECO:0000256" key="5">
    <source>
        <dbReference type="ARBA" id="ARBA00022782"/>
    </source>
</evidence>
<feature type="compositionally biased region" description="Basic and acidic residues" evidence="6">
    <location>
        <begin position="1662"/>
        <end position="1677"/>
    </location>
</feature>
<dbReference type="Pfam" id="PF00640">
    <property type="entry name" value="PID"/>
    <property type="match status" value="1"/>
</dbReference>
<feature type="compositionally biased region" description="Basic and acidic residues" evidence="6">
    <location>
        <begin position="1339"/>
        <end position="1380"/>
    </location>
</feature>
<accession>A0AAV2RR11</accession>
<feature type="region of interest" description="Disordered" evidence="6">
    <location>
        <begin position="1591"/>
        <end position="1610"/>
    </location>
</feature>
<dbReference type="PANTHER" id="PTHR47695">
    <property type="entry name" value="PID DOMAIN-CONTAINING PROTEIN"/>
    <property type="match status" value="1"/>
</dbReference>
<evidence type="ECO:0000256" key="1">
    <source>
        <dbReference type="ARBA" id="ARBA00004496"/>
    </source>
</evidence>
<dbReference type="Proteomes" id="UP001497623">
    <property type="component" value="Unassembled WGS sequence"/>
</dbReference>
<feature type="compositionally biased region" description="Polar residues" evidence="6">
    <location>
        <begin position="1242"/>
        <end position="1251"/>
    </location>
</feature>
<evidence type="ECO:0000256" key="3">
    <source>
        <dbReference type="ARBA" id="ARBA00022490"/>
    </source>
</evidence>
<evidence type="ECO:0000259" key="7">
    <source>
        <dbReference type="PROSITE" id="PS01179"/>
    </source>
</evidence>
<evidence type="ECO:0000313" key="9">
    <source>
        <dbReference type="Proteomes" id="UP001497623"/>
    </source>
</evidence>
<evidence type="ECO:0000256" key="4">
    <source>
        <dbReference type="ARBA" id="ARBA00022553"/>
    </source>
</evidence>
<feature type="compositionally biased region" description="Pro residues" evidence="6">
    <location>
        <begin position="285"/>
        <end position="296"/>
    </location>
</feature>
<evidence type="ECO:0000256" key="2">
    <source>
        <dbReference type="ARBA" id="ARBA00022473"/>
    </source>
</evidence>
<dbReference type="FunFam" id="2.30.29.30:FF:000262">
    <property type="entry name" value="Disabled, isoform F"/>
    <property type="match status" value="1"/>
</dbReference>
<feature type="region of interest" description="Disordered" evidence="6">
    <location>
        <begin position="717"/>
        <end position="921"/>
    </location>
</feature>
<feature type="compositionally biased region" description="Basic and acidic residues" evidence="6">
    <location>
        <begin position="1252"/>
        <end position="1268"/>
    </location>
</feature>
<dbReference type="GO" id="GO:0030154">
    <property type="term" value="P:cell differentiation"/>
    <property type="evidence" value="ECO:0007669"/>
    <property type="project" value="UniProtKB-KW"/>
</dbReference>
<feature type="region of interest" description="Disordered" evidence="6">
    <location>
        <begin position="1239"/>
        <end position="1404"/>
    </location>
</feature>
<evidence type="ECO:0000256" key="6">
    <source>
        <dbReference type="SAM" id="MobiDB-lite"/>
    </source>
</evidence>
<dbReference type="PROSITE" id="PS01179">
    <property type="entry name" value="PID"/>
    <property type="match status" value="1"/>
</dbReference>
<reference evidence="8 9" key="1">
    <citation type="submission" date="2024-05" db="EMBL/GenBank/DDBJ databases">
        <authorList>
            <person name="Wallberg A."/>
        </authorList>
    </citation>
    <scope>NUCLEOTIDE SEQUENCE [LARGE SCALE GENOMIC DNA]</scope>
</reference>
<feature type="domain" description="PID" evidence="7">
    <location>
        <begin position="42"/>
        <end position="180"/>
    </location>
</feature>
<feature type="region of interest" description="Disordered" evidence="6">
    <location>
        <begin position="1649"/>
        <end position="1686"/>
    </location>
</feature>
<keyword evidence="2" id="KW-0217">Developmental protein</keyword>
<keyword evidence="3" id="KW-0963">Cytoplasm</keyword>
<dbReference type="GO" id="GO:0005737">
    <property type="term" value="C:cytoplasm"/>
    <property type="evidence" value="ECO:0007669"/>
    <property type="project" value="UniProtKB-SubCell"/>
</dbReference>
<dbReference type="EMBL" id="CAXKWB010031139">
    <property type="protein sequence ID" value="CAL4139134.1"/>
    <property type="molecule type" value="Genomic_DNA"/>
</dbReference>
<feature type="region of interest" description="Disordered" evidence="6">
    <location>
        <begin position="228"/>
        <end position="354"/>
    </location>
</feature>
<feature type="compositionally biased region" description="Pro residues" evidence="6">
    <location>
        <begin position="787"/>
        <end position="805"/>
    </location>
</feature>
<keyword evidence="5" id="KW-0221">Differentiation</keyword>
<feature type="compositionally biased region" description="Acidic residues" evidence="6">
    <location>
        <begin position="1592"/>
        <end position="1601"/>
    </location>
</feature>
<feature type="region of interest" description="Disordered" evidence="6">
    <location>
        <begin position="1422"/>
        <end position="1459"/>
    </location>
</feature>
<feature type="compositionally biased region" description="Low complexity" evidence="6">
    <location>
        <begin position="228"/>
        <end position="241"/>
    </location>
</feature>
<sequence length="1686" mass="187562">MPIYSNSADTGYETLSTRGRRHNPFQRFTGLEKNDPQRFVEGLSFKGKLIGVLEVSEARGDRMCQEALAELKMAVRAAGEHKQRITINVAMDGIRLRDERSTDCLYHHPVHKISFIAQDMTDTRAFGYIFGSPDAGHKFFGIKTEKTASQVVIAMRDLFQVVFELKKKEMEKARSQLEDRTGGEFRESSFSGILGSESGIVSASLTSGAGGAIADLLDLQSELTSLQKGLSQLSQQQQQQQPQPPQNKDNDKADPFGDSFKPPVSGGETRKAKMSTSSCSTPVPLAAPPPLAPPPVSGRHRHDTHHGGTLPHRDPHKQPGTVPPKDNIQQAKQMAAGSMQSSERDAIPKFPVSFPDVIKTPTSDIESCKVNNINEDKYAVFKEFKPTNEYNEYSVDGRFEDEESVHAAGGAQGFDADNFDAEWSRADFSEAESYIHNSQRSHYDVFTDLDPLGTGKVRPYVDKRDFFSEMRKPPPRVLRELGDGEGLSQPSSPRTQPGIIPREVATLVASTSLYCTTPRSSSVMSHSGQLPDPHSISTPAHSAAIPVPGNSFSDSFSPMSDSFGHETFLFRQQSGDQNFYDGVGFTSSEFADFNAFRNESPRSQRSELSSSIPDEPPPPLPCGPLTVALPPESFRDSPPHFSPPPIPHSPGQLPSDPSSPRRYGTHHPAASRVLSKQLTVATSSVSPRTLPRNHKFKKQSSFDNEWREIEYHQRKINMIGDKQMSEGGVSPRPRPRSTLSKQLSASSATLALRSSHNKFSESELSSPEMECKPFPNETLDSSSECAPLPPPRPAHVEPPPLPPKRQPTNIALRPPPPPPTTSDSHYNYINEFDSSPEEPNTTISPPIPIPARKPRHTDNTHPIFIPSRPSKPVLGDSFEYPQTSMSPTSETNAPVHKEAPRAQTPIKSPTPSKSPKLMPKGIASVDLANTSLDQLASSLNVPIEKLARMTVVELAACLAQLQMQQSGAIDDGTKDDVQPQAPEASSNQSNNETAREDRFQNNSIARTEEDVFAKFDAQFPQSPVDPADFSSGNAQGGNESTNAVVAPLGAPVPEDRYAVFRELSTTVTKQKSVFDENFLTPQNSVEDEVSEVSSGTFKANCEPHQDLADRKSSLSEDGEVTELDKDKNWNPEMDVRIDHECVTVFRSPEISEYDNFEPVFDAKFDDEFSVATVSDLGETPINSPLRRHSRHSSKNSADYHISPFTDDFTAHPQPTTTVYKTKPESQSYFAKFEDNFVPSHGGNKNPTIKDLSTNEKLSRIDSLRKSPFEDNFTNEECRERVPDSGFASGFGDSIEKFDDPFISGDSKTRSSSRSSNEFRNKTPSQREHYSLQTPVDNFLEQRKSPFDDDFTNRGDRYEVLKEVESEREPSIEGEISRFNRQDLSPSEESWHASLRNTPYDDQKSIDSLHSIHDEQKSIRSELGFDDEFSRRDSYSSRQRSQSATDYRKNSFGDNYVQTPTEKIQGAYRLRHGSDASSIRQSPFEDNFCSVSDKTSEEVKFDSAFNNTLRGDSENVLQNESQSSRENADPFVVTTTSGENNGGFADFDSAFKQVEMLHENTAPIAEAEALDDPPINEQSDSQTELQFNNNGEELQESFEPEENVFPNDPEPEFKISARYLDQSPDIKKSSSVSIFRRDSDPFADDFFTAEFPEEQKSNQVQNEKSRHTDGDPFWEKPFDSFTFVKEQ</sequence>
<feature type="compositionally biased region" description="Polar residues" evidence="6">
    <location>
        <begin position="674"/>
        <end position="687"/>
    </location>
</feature>
<evidence type="ECO:0000313" key="8">
    <source>
        <dbReference type="EMBL" id="CAL4139134.1"/>
    </source>
</evidence>
<dbReference type="SUPFAM" id="SSF50729">
    <property type="entry name" value="PH domain-like"/>
    <property type="match status" value="1"/>
</dbReference>
<gene>
    <name evidence="8" type="ORF">MNOR_LOCUS28359</name>
</gene>
<proteinExistence type="predicted"/>